<comment type="function">
    <text evidence="5">Converts proline to delta-1-pyrroline-5-carboxylate.</text>
</comment>
<dbReference type="GO" id="GO:0071949">
    <property type="term" value="F:FAD binding"/>
    <property type="evidence" value="ECO:0007669"/>
    <property type="project" value="TreeGrafter"/>
</dbReference>
<dbReference type="InterPro" id="IPR015659">
    <property type="entry name" value="Proline_oxidase"/>
</dbReference>
<evidence type="ECO:0000256" key="2">
    <source>
        <dbReference type="ARBA" id="ARBA00012695"/>
    </source>
</evidence>
<dbReference type="InterPro" id="IPR029041">
    <property type="entry name" value="FAD-linked_oxidoreductase-like"/>
</dbReference>
<evidence type="ECO:0000256" key="5">
    <source>
        <dbReference type="RuleBase" id="RU364054"/>
    </source>
</evidence>
<feature type="domain" description="Proline dehydrogenase" evidence="6">
    <location>
        <begin position="80"/>
        <end position="397"/>
    </location>
</feature>
<evidence type="ECO:0000259" key="6">
    <source>
        <dbReference type="Pfam" id="PF01619"/>
    </source>
</evidence>
<dbReference type="Proteomes" id="UP001162131">
    <property type="component" value="Unassembled WGS sequence"/>
</dbReference>
<keyword evidence="4 5" id="KW-0642">Proline metabolism</keyword>
<dbReference type="PANTHER" id="PTHR13914">
    <property type="entry name" value="PROLINE OXIDASE"/>
    <property type="match status" value="1"/>
</dbReference>
<evidence type="ECO:0000256" key="4">
    <source>
        <dbReference type="ARBA" id="ARBA00023062"/>
    </source>
</evidence>
<dbReference type="PANTHER" id="PTHR13914:SF0">
    <property type="entry name" value="PROLINE DEHYDROGENASE 1, MITOCHONDRIAL"/>
    <property type="match status" value="1"/>
</dbReference>
<gene>
    <name evidence="7" type="ORF">BSTOLATCC_MIC30587</name>
</gene>
<dbReference type="GO" id="GO:0005739">
    <property type="term" value="C:mitochondrion"/>
    <property type="evidence" value="ECO:0007669"/>
    <property type="project" value="TreeGrafter"/>
</dbReference>
<evidence type="ECO:0000313" key="8">
    <source>
        <dbReference type="Proteomes" id="UP001162131"/>
    </source>
</evidence>
<dbReference type="SUPFAM" id="SSF51730">
    <property type="entry name" value="FAD-linked oxidoreductase"/>
    <property type="match status" value="1"/>
</dbReference>
<reference evidence="7" key="1">
    <citation type="submission" date="2021-09" db="EMBL/GenBank/DDBJ databases">
        <authorList>
            <consortium name="AG Swart"/>
            <person name="Singh M."/>
            <person name="Singh A."/>
            <person name="Seah K."/>
            <person name="Emmerich C."/>
        </authorList>
    </citation>
    <scope>NUCLEOTIDE SEQUENCE</scope>
    <source>
        <strain evidence="7">ATCC30299</strain>
    </source>
</reference>
<dbReference type="InterPro" id="IPR002872">
    <property type="entry name" value="Proline_DH_dom"/>
</dbReference>
<keyword evidence="5" id="KW-0274">FAD</keyword>
<evidence type="ECO:0000313" key="7">
    <source>
        <dbReference type="EMBL" id="CAG9322212.1"/>
    </source>
</evidence>
<comment type="similarity">
    <text evidence="1 5">Belongs to the proline oxidase family.</text>
</comment>
<comment type="cofactor">
    <cofactor evidence="5">
        <name>FAD</name>
        <dbReference type="ChEBI" id="CHEBI:57692"/>
    </cofactor>
</comment>
<dbReference type="Gene3D" id="3.20.20.220">
    <property type="match status" value="1"/>
</dbReference>
<dbReference type="GO" id="GO:0004657">
    <property type="term" value="F:proline dehydrogenase activity"/>
    <property type="evidence" value="ECO:0007669"/>
    <property type="project" value="UniProtKB-EC"/>
</dbReference>
<organism evidence="7 8">
    <name type="scientific">Blepharisma stoltei</name>
    <dbReference type="NCBI Taxonomy" id="1481888"/>
    <lineage>
        <taxon>Eukaryota</taxon>
        <taxon>Sar</taxon>
        <taxon>Alveolata</taxon>
        <taxon>Ciliophora</taxon>
        <taxon>Postciliodesmatophora</taxon>
        <taxon>Heterotrichea</taxon>
        <taxon>Heterotrichida</taxon>
        <taxon>Blepharismidae</taxon>
        <taxon>Blepharisma</taxon>
    </lineage>
</organism>
<keyword evidence="8" id="KW-1185">Reference proteome</keyword>
<comment type="catalytic activity">
    <reaction evidence="5">
        <text>L-proline + a quinone = (S)-1-pyrroline-5-carboxylate + a quinol + H(+)</text>
        <dbReference type="Rhea" id="RHEA:23784"/>
        <dbReference type="ChEBI" id="CHEBI:15378"/>
        <dbReference type="ChEBI" id="CHEBI:17388"/>
        <dbReference type="ChEBI" id="CHEBI:24646"/>
        <dbReference type="ChEBI" id="CHEBI:60039"/>
        <dbReference type="ChEBI" id="CHEBI:132124"/>
        <dbReference type="EC" id="1.5.5.2"/>
    </reaction>
</comment>
<dbReference type="Pfam" id="PF01619">
    <property type="entry name" value="Pro_dh"/>
    <property type="match status" value="1"/>
</dbReference>
<dbReference type="GO" id="GO:0010133">
    <property type="term" value="P:L-proline catabolic process to L-glutamate"/>
    <property type="evidence" value="ECO:0007669"/>
    <property type="project" value="TreeGrafter"/>
</dbReference>
<proteinExistence type="inferred from homology"/>
<protein>
    <recommendedName>
        <fullName evidence="2 5">Proline dehydrogenase</fullName>
        <ecNumber evidence="2 5">1.5.5.2</ecNumber>
    </recommendedName>
</protein>
<dbReference type="EMBL" id="CAJZBQ010000030">
    <property type="protein sequence ID" value="CAG9322212.1"/>
    <property type="molecule type" value="Genomic_DNA"/>
</dbReference>
<keyword evidence="3 5" id="KW-0560">Oxidoreductase</keyword>
<dbReference type="EC" id="1.5.5.2" evidence="2 5"/>
<accession>A0AAU9J9W6</accession>
<dbReference type="AlphaFoldDB" id="A0AAU9J9W6"/>
<comment type="caution">
    <text evidence="7">The sequence shown here is derived from an EMBL/GenBank/DDBJ whole genome shotgun (WGS) entry which is preliminary data.</text>
</comment>
<sequence>MLQLRSSISAIRPFKNHSNFELLNTLISSQFCAQPYLVNNINKFLSISNLLIGKHATCYYISKTAGKVFSAGETYEELRETLQRLSVQNMGGIIDYCAEGETSTEGLDNNEKAIIQSALCATEFPYPSVAVKVTALIDTALLEKLNIFIEKKLQKGNEKYIRIFNESIFDGLSKEFEEKEIERIEDCMFRLRRIANICKDKNVSMMIDAEQTFFQAAIDSFTWTLQNEYNKNSAIVLNTIQSYLKDSENKLASYLQASKEKSLSLGIKLVRGAYMREENDIALAKGIASPIHDSKEATNYAYHANTEAIFQYYKQGDRLCIASHNWLSAEFAKEKLYEKKIGRLRGGVTFGQLLGMKSMMSASLASENYAVQRYVPFGPSDKLIPYLARRAIEQSQVVGELYEQVKMIREELKIRSNSKY</sequence>
<name>A0AAU9J9W6_9CILI</name>
<evidence type="ECO:0000256" key="1">
    <source>
        <dbReference type="ARBA" id="ARBA00005869"/>
    </source>
</evidence>
<evidence type="ECO:0000256" key="3">
    <source>
        <dbReference type="ARBA" id="ARBA00023002"/>
    </source>
</evidence>
<keyword evidence="5" id="KW-0285">Flavoprotein</keyword>